<accession>A0A944QTR3</accession>
<feature type="domain" description="Helix-turn-helix" evidence="1">
    <location>
        <begin position="79"/>
        <end position="127"/>
    </location>
</feature>
<name>A0A944QTR3_9GAMM</name>
<dbReference type="InterPro" id="IPR041657">
    <property type="entry name" value="HTH_17"/>
</dbReference>
<proteinExistence type="predicted"/>
<dbReference type="AlphaFoldDB" id="A0A944QTR3"/>
<sequence>MANSAKIPRLPTQEEAKLAAESSRLIAACVGEGETAELRLIDGEIDIKIPISAIHMLRDILNQMAQGNAVSLVPVHAELTTQQAADILNVSRPYLVKLLESGKIAFHKVGRHRRILFQDIMDYMAQRDSESLDLVNELSKEAQDLNMGY</sequence>
<dbReference type="InterPro" id="IPR009061">
    <property type="entry name" value="DNA-bd_dom_put_sf"/>
</dbReference>
<dbReference type="EMBL" id="JAHHGM010000002">
    <property type="protein sequence ID" value="MBT2988025.1"/>
    <property type="molecule type" value="Genomic_DNA"/>
</dbReference>
<reference evidence="2 3" key="1">
    <citation type="submission" date="2021-05" db="EMBL/GenBank/DDBJ databases">
        <title>Genetic and Functional Diversity in Clade A Lucinid endosymbionts from the Bahamas.</title>
        <authorList>
            <person name="Giani N.M."/>
            <person name="Engel A.S."/>
            <person name="Campbell B.J."/>
        </authorList>
    </citation>
    <scope>NUCLEOTIDE SEQUENCE [LARGE SCALE GENOMIC DNA]</scope>
    <source>
        <strain evidence="2">LUC16012Gg_MoonRockCtena</strain>
    </source>
</reference>
<evidence type="ECO:0000259" key="1">
    <source>
        <dbReference type="Pfam" id="PF12728"/>
    </source>
</evidence>
<gene>
    <name evidence="2" type="ORF">KME65_03585</name>
</gene>
<organism evidence="2 3">
    <name type="scientific">Candidatus Thiodiazotropha taylori</name>
    <dbReference type="NCBI Taxonomy" id="2792791"/>
    <lineage>
        <taxon>Bacteria</taxon>
        <taxon>Pseudomonadati</taxon>
        <taxon>Pseudomonadota</taxon>
        <taxon>Gammaproteobacteria</taxon>
        <taxon>Chromatiales</taxon>
        <taxon>Sedimenticolaceae</taxon>
        <taxon>Candidatus Thiodiazotropha</taxon>
    </lineage>
</organism>
<dbReference type="Proteomes" id="UP000770889">
    <property type="component" value="Unassembled WGS sequence"/>
</dbReference>
<dbReference type="NCBIfam" id="TIGR01764">
    <property type="entry name" value="excise"/>
    <property type="match status" value="1"/>
</dbReference>
<dbReference type="GO" id="GO:0003677">
    <property type="term" value="F:DNA binding"/>
    <property type="evidence" value="ECO:0007669"/>
    <property type="project" value="InterPro"/>
</dbReference>
<evidence type="ECO:0000313" key="3">
    <source>
        <dbReference type="Proteomes" id="UP000770889"/>
    </source>
</evidence>
<dbReference type="Pfam" id="PF12728">
    <property type="entry name" value="HTH_17"/>
    <property type="match status" value="1"/>
</dbReference>
<dbReference type="InterPro" id="IPR010093">
    <property type="entry name" value="SinI_DNA-bd"/>
</dbReference>
<evidence type="ECO:0000313" key="2">
    <source>
        <dbReference type="EMBL" id="MBT2988025.1"/>
    </source>
</evidence>
<protein>
    <submittedName>
        <fullName evidence="2">Helix-turn-helix domain-containing protein</fullName>
    </submittedName>
</protein>
<comment type="caution">
    <text evidence="2">The sequence shown here is derived from an EMBL/GenBank/DDBJ whole genome shotgun (WGS) entry which is preliminary data.</text>
</comment>
<dbReference type="SUPFAM" id="SSF46955">
    <property type="entry name" value="Putative DNA-binding domain"/>
    <property type="match status" value="1"/>
</dbReference>